<dbReference type="PANTHER" id="PTHR33365:SF6">
    <property type="entry name" value="OXIDASE USTYA"/>
    <property type="match status" value="1"/>
</dbReference>
<dbReference type="Pfam" id="PF11807">
    <property type="entry name" value="UstYa"/>
    <property type="match status" value="1"/>
</dbReference>
<dbReference type="EMBL" id="ML993887">
    <property type="protein sequence ID" value="KAF2203995.1"/>
    <property type="molecule type" value="Genomic_DNA"/>
</dbReference>
<dbReference type="InterPro" id="IPR021765">
    <property type="entry name" value="UstYa-like"/>
</dbReference>
<gene>
    <name evidence="2" type="ORF">GQ43DRAFT_365551</name>
</gene>
<dbReference type="OrthoDB" id="3687641at2759"/>
<keyword evidence="3" id="KW-1185">Reference proteome</keyword>
<evidence type="ECO:0000313" key="2">
    <source>
        <dbReference type="EMBL" id="KAF2203995.1"/>
    </source>
</evidence>
<evidence type="ECO:0000256" key="1">
    <source>
        <dbReference type="ARBA" id="ARBA00035112"/>
    </source>
</evidence>
<organism evidence="2 3">
    <name type="scientific">Delitschia confertaspora ATCC 74209</name>
    <dbReference type="NCBI Taxonomy" id="1513339"/>
    <lineage>
        <taxon>Eukaryota</taxon>
        <taxon>Fungi</taxon>
        <taxon>Dikarya</taxon>
        <taxon>Ascomycota</taxon>
        <taxon>Pezizomycotina</taxon>
        <taxon>Dothideomycetes</taxon>
        <taxon>Pleosporomycetidae</taxon>
        <taxon>Pleosporales</taxon>
        <taxon>Delitschiaceae</taxon>
        <taxon>Delitschia</taxon>
    </lineage>
</organism>
<evidence type="ECO:0000313" key="3">
    <source>
        <dbReference type="Proteomes" id="UP000799536"/>
    </source>
</evidence>
<dbReference type="Proteomes" id="UP000799536">
    <property type="component" value="Unassembled WGS sequence"/>
</dbReference>
<comment type="caution">
    <text evidence="2">The sequence shown here is derived from an EMBL/GenBank/DDBJ whole genome shotgun (WGS) entry which is preliminary data.</text>
</comment>
<dbReference type="PANTHER" id="PTHR33365">
    <property type="entry name" value="YALI0B05434P"/>
    <property type="match status" value="1"/>
</dbReference>
<feature type="non-terminal residue" evidence="2">
    <location>
        <position position="1"/>
    </location>
</feature>
<protein>
    <submittedName>
        <fullName evidence="2">Uncharacterized protein</fullName>
    </submittedName>
</protein>
<accession>A0A9P4JRS0</accession>
<dbReference type="AlphaFoldDB" id="A0A9P4JRS0"/>
<reference evidence="2" key="1">
    <citation type="journal article" date="2020" name="Stud. Mycol.">
        <title>101 Dothideomycetes genomes: a test case for predicting lifestyles and emergence of pathogens.</title>
        <authorList>
            <person name="Haridas S."/>
            <person name="Albert R."/>
            <person name="Binder M."/>
            <person name="Bloem J."/>
            <person name="Labutti K."/>
            <person name="Salamov A."/>
            <person name="Andreopoulos B."/>
            <person name="Baker S."/>
            <person name="Barry K."/>
            <person name="Bills G."/>
            <person name="Bluhm B."/>
            <person name="Cannon C."/>
            <person name="Castanera R."/>
            <person name="Culley D."/>
            <person name="Daum C."/>
            <person name="Ezra D."/>
            <person name="Gonzalez J."/>
            <person name="Henrissat B."/>
            <person name="Kuo A."/>
            <person name="Liang C."/>
            <person name="Lipzen A."/>
            <person name="Lutzoni F."/>
            <person name="Magnuson J."/>
            <person name="Mondo S."/>
            <person name="Nolan M."/>
            <person name="Ohm R."/>
            <person name="Pangilinan J."/>
            <person name="Park H.-J."/>
            <person name="Ramirez L."/>
            <person name="Alfaro M."/>
            <person name="Sun H."/>
            <person name="Tritt A."/>
            <person name="Yoshinaga Y."/>
            <person name="Zwiers L.-H."/>
            <person name="Turgeon B."/>
            <person name="Goodwin S."/>
            <person name="Spatafora J."/>
            <person name="Crous P."/>
            <person name="Grigoriev I."/>
        </authorList>
    </citation>
    <scope>NUCLEOTIDE SEQUENCE</scope>
    <source>
        <strain evidence="2">ATCC 74209</strain>
    </source>
</reference>
<name>A0A9P4JRS0_9PLEO</name>
<comment type="similarity">
    <text evidence="1">Belongs to the ustYa family.</text>
</comment>
<dbReference type="GO" id="GO:0043386">
    <property type="term" value="P:mycotoxin biosynthetic process"/>
    <property type="evidence" value="ECO:0007669"/>
    <property type="project" value="InterPro"/>
</dbReference>
<sequence>IAGLGLTTKQIYMQSTEYTDSNRTISDAAWEAIDTTPNMISLDKEYSRKHNLADSVPFPWDQSKGLYVVKAFHQIHCLKNIRHAFTAALDPEWKPFPHIPAEHIYHCLDTLRQDIMCQADDTPMPSTPKRHTIGEGQERKCRDWNALIEWTQNPKRETCFKMISDYRRMHTLEQFAFCKEGSQYKEVMEEYFKDHGHRNLFLDEDEGADPW</sequence>
<proteinExistence type="inferred from homology"/>